<reference evidence="1 2" key="1">
    <citation type="submission" date="2023-02" db="EMBL/GenBank/DDBJ databases">
        <title>The predominant lactic acid bacteria and yeasts involved in the spontaneous fermentation of millet during the production of the traditional porridge Hausa koko in Ghana.</title>
        <authorList>
            <person name="Atter A."/>
            <person name="Diaz M."/>
        </authorList>
    </citation>
    <scope>NUCLEOTIDE SEQUENCE [LARGE SCALE GENOMIC DNA]</scope>
    <source>
        <strain evidence="1 2">FI11640</strain>
    </source>
</reference>
<dbReference type="RefSeq" id="WP_331243424.1">
    <property type="nucleotide sequence ID" value="NZ_JAQSGJ010000009.1"/>
</dbReference>
<organism evidence="1 2">
    <name type="scientific">Schleiferilactobacillus harbinensis</name>
    <dbReference type="NCBI Taxonomy" id="304207"/>
    <lineage>
        <taxon>Bacteria</taxon>
        <taxon>Bacillati</taxon>
        <taxon>Bacillota</taxon>
        <taxon>Bacilli</taxon>
        <taxon>Lactobacillales</taxon>
        <taxon>Lactobacillaceae</taxon>
        <taxon>Schleiferilactobacillus</taxon>
    </lineage>
</organism>
<dbReference type="Proteomes" id="UP001330016">
    <property type="component" value="Unassembled WGS sequence"/>
</dbReference>
<dbReference type="EMBL" id="JAQSGK010000009">
    <property type="protein sequence ID" value="MEE6715146.1"/>
    <property type="molecule type" value="Genomic_DNA"/>
</dbReference>
<sequence length="341" mass="37338">MVAENAANPDNLTPVVADALAPILTYVDNAVKEMQGTVVVKEWLNGTMLSTRTISVISGQSITISPTSHSGLVLSSVYVDGRWQATTNGQFTFTQAAVKPGTTYAVNYYFTAVTPPTPTWSEQAARGEVYIKNPNGAMLYSDMHLTSSISGRVLPLASAWDYFKKVYDEKGNLVGYNLGGQQYVKAGDVQETPVDRITIEDFTGVARIVSGDAQLYANNAFTDAISGRRLSVGSRWKVYQKIYINGVLAGFNLGGKQYVQTVYVTLDTFVPQRGIFTVRYPAQPDWGIAVYNGQLQVQKIIPAGSQWQVFGVQVLSDGRSYYNLGGNQWVPVDYGNFQTIQ</sequence>
<accession>A0ABU7SXS5</accession>
<comment type="caution">
    <text evidence="1">The sequence shown here is derived from an EMBL/GenBank/DDBJ whole genome shotgun (WGS) entry which is preliminary data.</text>
</comment>
<evidence type="ECO:0000313" key="2">
    <source>
        <dbReference type="Proteomes" id="UP001330016"/>
    </source>
</evidence>
<proteinExistence type="predicted"/>
<keyword evidence="2" id="KW-1185">Reference proteome</keyword>
<protein>
    <submittedName>
        <fullName evidence="1">SLAP domain-containing protein</fullName>
    </submittedName>
</protein>
<evidence type="ECO:0000313" key="1">
    <source>
        <dbReference type="EMBL" id="MEE6715146.1"/>
    </source>
</evidence>
<name>A0ABU7SXS5_9LACO</name>
<gene>
    <name evidence="1" type="ORF">PS435_04670</name>
</gene>